<evidence type="ECO:0000313" key="2">
    <source>
        <dbReference type="Proteomes" id="UP000186601"/>
    </source>
</evidence>
<comment type="caution">
    <text evidence="1">The sequence shown here is derived from an EMBL/GenBank/DDBJ whole genome shotgun (WGS) entry which is preliminary data.</text>
</comment>
<dbReference type="STRING" id="98765.A0A2R6PMS6"/>
<dbReference type="InterPro" id="IPR036396">
    <property type="entry name" value="Cyt_P450_sf"/>
</dbReference>
<proteinExistence type="predicted"/>
<protein>
    <submittedName>
        <fullName evidence="1">Uncharacterized protein</fullName>
    </submittedName>
</protein>
<dbReference type="GO" id="GO:0004497">
    <property type="term" value="F:monooxygenase activity"/>
    <property type="evidence" value="ECO:0007669"/>
    <property type="project" value="InterPro"/>
</dbReference>
<dbReference type="OrthoDB" id="1055148at2759"/>
<keyword evidence="2" id="KW-1185">Reference proteome</keyword>
<reference evidence="1 2" key="1">
    <citation type="submission" date="2018-02" db="EMBL/GenBank/DDBJ databases">
        <title>Genome sequence of the basidiomycete white-rot fungus Phlebia centrifuga.</title>
        <authorList>
            <person name="Granchi Z."/>
            <person name="Peng M."/>
            <person name="de Vries R.P."/>
            <person name="Hilden K."/>
            <person name="Makela M.R."/>
            <person name="Grigoriev I."/>
            <person name="Riley R."/>
        </authorList>
    </citation>
    <scope>NUCLEOTIDE SEQUENCE [LARGE SCALE GENOMIC DNA]</scope>
    <source>
        <strain evidence="1 2">FBCC195</strain>
    </source>
</reference>
<evidence type="ECO:0000313" key="1">
    <source>
        <dbReference type="EMBL" id="PSR93710.1"/>
    </source>
</evidence>
<organism evidence="1 2">
    <name type="scientific">Hermanssonia centrifuga</name>
    <dbReference type="NCBI Taxonomy" id="98765"/>
    <lineage>
        <taxon>Eukaryota</taxon>
        <taxon>Fungi</taxon>
        <taxon>Dikarya</taxon>
        <taxon>Basidiomycota</taxon>
        <taxon>Agaricomycotina</taxon>
        <taxon>Agaricomycetes</taxon>
        <taxon>Polyporales</taxon>
        <taxon>Meruliaceae</taxon>
        <taxon>Hermanssonia</taxon>
    </lineage>
</organism>
<dbReference type="EMBL" id="MLYV02000468">
    <property type="protein sequence ID" value="PSR93710.1"/>
    <property type="molecule type" value="Genomic_DNA"/>
</dbReference>
<dbReference type="AlphaFoldDB" id="A0A2R6PMS6"/>
<sequence>MADIQAMGRPLRTNAAIIVGICYGKQIVDLDDEYIRLAQLSVEGIIQTKAPGTFWMDYFPLLKHVPAWIPGATGRRLSEYYSPIIHTMRDQPFYAAKDDVVGCYFPPQSLADLTYDCLNSSMASQNPQ</sequence>
<dbReference type="GO" id="GO:0005506">
    <property type="term" value="F:iron ion binding"/>
    <property type="evidence" value="ECO:0007669"/>
    <property type="project" value="InterPro"/>
</dbReference>
<dbReference type="Gene3D" id="1.10.630.10">
    <property type="entry name" value="Cytochrome P450"/>
    <property type="match status" value="1"/>
</dbReference>
<gene>
    <name evidence="1" type="ORF">PHLCEN_2v4605</name>
</gene>
<dbReference type="GO" id="GO:0016705">
    <property type="term" value="F:oxidoreductase activity, acting on paired donors, with incorporation or reduction of molecular oxygen"/>
    <property type="evidence" value="ECO:0007669"/>
    <property type="project" value="InterPro"/>
</dbReference>
<dbReference type="Proteomes" id="UP000186601">
    <property type="component" value="Unassembled WGS sequence"/>
</dbReference>
<accession>A0A2R6PMS6</accession>
<dbReference type="GO" id="GO:0020037">
    <property type="term" value="F:heme binding"/>
    <property type="evidence" value="ECO:0007669"/>
    <property type="project" value="InterPro"/>
</dbReference>
<name>A0A2R6PMS6_9APHY</name>